<dbReference type="GO" id="GO:0005524">
    <property type="term" value="F:ATP binding"/>
    <property type="evidence" value="ECO:0007669"/>
    <property type="project" value="InterPro"/>
</dbReference>
<proteinExistence type="predicted"/>
<dbReference type="InterPro" id="IPR051681">
    <property type="entry name" value="Ser/Thr_Kinases-Pseudokinases"/>
</dbReference>
<dbReference type="Pfam" id="PF07714">
    <property type="entry name" value="PK_Tyr_Ser-Thr"/>
    <property type="match status" value="1"/>
</dbReference>
<feature type="domain" description="CARD" evidence="2">
    <location>
        <begin position="410"/>
        <end position="495"/>
    </location>
</feature>
<feature type="domain" description="Protein kinase" evidence="1">
    <location>
        <begin position="1"/>
        <end position="266"/>
    </location>
</feature>
<dbReference type="AlphaFoldDB" id="A0A553NKA7"/>
<evidence type="ECO:0000313" key="3">
    <source>
        <dbReference type="EMBL" id="TRY65883.1"/>
    </source>
</evidence>
<reference evidence="3 4" key="1">
    <citation type="journal article" date="2019" name="Sci. Data">
        <title>Hybrid genome assembly and annotation of Danionella translucida.</title>
        <authorList>
            <person name="Kadobianskyi M."/>
            <person name="Schulze L."/>
            <person name="Schuelke M."/>
            <person name="Judkewitz B."/>
        </authorList>
    </citation>
    <scope>NUCLEOTIDE SEQUENCE [LARGE SCALE GENOMIC DNA]</scope>
    <source>
        <strain evidence="3 4">Bolton</strain>
    </source>
</reference>
<dbReference type="PROSITE" id="PS50011">
    <property type="entry name" value="PROTEIN_KINASE_DOM"/>
    <property type="match status" value="1"/>
</dbReference>
<dbReference type="InterPro" id="IPR000719">
    <property type="entry name" value="Prot_kinase_dom"/>
</dbReference>
<accession>A0A553NKA7</accession>
<dbReference type="STRING" id="623744.A0A553NKA7"/>
<dbReference type="SUPFAM" id="SSF56112">
    <property type="entry name" value="Protein kinase-like (PK-like)"/>
    <property type="match status" value="1"/>
</dbReference>
<dbReference type="Proteomes" id="UP000316079">
    <property type="component" value="Unassembled WGS sequence"/>
</dbReference>
<sequence>MAQDCHLPIINEQHLQNIVLVRTSVNACLRGLLGTNKVAVKLLNDRKWIDRLNRAGILGQVSSERILVPLGLFEAHSVVGLVRDWMTQGSLHSLLHERDLFPELSTAVCLQILSDVAEGLAQLHALSLPHGALKSTNVLLDQQFHAKLCDWGQEVDLHSSAPNGRGPRHRDLPYVSPEVLLGSATSIEADLYSFGVLLWETLNRKQPCDDIDLLQTKLELGVPVELLPPTTPQKHVLTQLIIRCLNSEPQKRPSAAECALVLRETVAAIDPQMLPKAILHLKSCKERRLLSRKTCSSWGIPIQLHNLDNKSCKRTSKNWTSKIMPQPETLPMPSSQNLQGKVSPPVAIRTRSQTGGCRVEAGNRAVHSNNGRQRIQTQQSTSLRSPCLSPTTLNRISQVQGNQVNSQLSADRRCCRLLLERREAIVRYMTEGRFNNLLDVLRARQAVNHETYEIITAGLTLTARTRCLLDICSCLGENVAMLVATTLGLVSTDHT</sequence>
<dbReference type="InterPro" id="IPR011009">
    <property type="entry name" value="Kinase-like_dom_sf"/>
</dbReference>
<dbReference type="GO" id="GO:0004706">
    <property type="term" value="F:JUN kinase kinase kinase activity"/>
    <property type="evidence" value="ECO:0007669"/>
    <property type="project" value="TreeGrafter"/>
</dbReference>
<dbReference type="PANTHER" id="PTHR44329">
    <property type="entry name" value="SERINE/THREONINE-PROTEIN KINASE TNNI3K-RELATED"/>
    <property type="match status" value="1"/>
</dbReference>
<organism evidence="3 4">
    <name type="scientific">Danionella cerebrum</name>
    <dbReference type="NCBI Taxonomy" id="2873325"/>
    <lineage>
        <taxon>Eukaryota</taxon>
        <taxon>Metazoa</taxon>
        <taxon>Chordata</taxon>
        <taxon>Craniata</taxon>
        <taxon>Vertebrata</taxon>
        <taxon>Euteleostomi</taxon>
        <taxon>Actinopterygii</taxon>
        <taxon>Neopterygii</taxon>
        <taxon>Teleostei</taxon>
        <taxon>Ostariophysi</taxon>
        <taxon>Cypriniformes</taxon>
        <taxon>Danionidae</taxon>
        <taxon>Danioninae</taxon>
        <taxon>Danionella</taxon>
    </lineage>
</organism>
<evidence type="ECO:0000259" key="2">
    <source>
        <dbReference type="PROSITE" id="PS50209"/>
    </source>
</evidence>
<protein>
    <recommendedName>
        <fullName evidence="5">Protein kinase domain-containing protein</fullName>
    </recommendedName>
</protein>
<dbReference type="InterPro" id="IPR011029">
    <property type="entry name" value="DEATH-like_dom_sf"/>
</dbReference>
<comment type="caution">
    <text evidence="3">The sequence shown here is derived from an EMBL/GenBank/DDBJ whole genome shotgun (WGS) entry which is preliminary data.</text>
</comment>
<dbReference type="Gene3D" id="1.10.533.10">
    <property type="entry name" value="Death Domain, Fas"/>
    <property type="match status" value="1"/>
</dbReference>
<name>A0A553NKA7_9TELE</name>
<dbReference type="PROSITE" id="PS50209">
    <property type="entry name" value="CARD"/>
    <property type="match status" value="1"/>
</dbReference>
<evidence type="ECO:0000313" key="4">
    <source>
        <dbReference type="Proteomes" id="UP000316079"/>
    </source>
</evidence>
<keyword evidence="4" id="KW-1185">Reference proteome</keyword>
<dbReference type="GO" id="GO:0042981">
    <property type="term" value="P:regulation of apoptotic process"/>
    <property type="evidence" value="ECO:0007669"/>
    <property type="project" value="InterPro"/>
</dbReference>
<dbReference type="SUPFAM" id="SSF47986">
    <property type="entry name" value="DEATH domain"/>
    <property type="match status" value="1"/>
</dbReference>
<evidence type="ECO:0000259" key="1">
    <source>
        <dbReference type="PROSITE" id="PS50011"/>
    </source>
</evidence>
<dbReference type="InterPro" id="IPR001315">
    <property type="entry name" value="CARD"/>
</dbReference>
<dbReference type="OrthoDB" id="4062651at2759"/>
<dbReference type="GO" id="GO:0043123">
    <property type="term" value="P:positive regulation of canonical NF-kappaB signal transduction"/>
    <property type="evidence" value="ECO:0007669"/>
    <property type="project" value="UniProtKB-ARBA"/>
</dbReference>
<dbReference type="Gene3D" id="1.10.510.10">
    <property type="entry name" value="Transferase(Phosphotransferase) domain 1"/>
    <property type="match status" value="1"/>
</dbReference>
<dbReference type="InterPro" id="IPR001245">
    <property type="entry name" value="Ser-Thr/Tyr_kinase_cat_dom"/>
</dbReference>
<dbReference type="EMBL" id="SRMA01026890">
    <property type="protein sequence ID" value="TRY65883.1"/>
    <property type="molecule type" value="Genomic_DNA"/>
</dbReference>
<dbReference type="PANTHER" id="PTHR44329:SF143">
    <property type="entry name" value="RECEPTOR INTERACTING SERINE_THREONINE KINASE 2"/>
    <property type="match status" value="1"/>
</dbReference>
<evidence type="ECO:0008006" key="5">
    <source>
        <dbReference type="Google" id="ProtNLM"/>
    </source>
</evidence>
<gene>
    <name evidence="3" type="ORF">DNTS_025341</name>
</gene>
<dbReference type="GO" id="GO:0031349">
    <property type="term" value="P:positive regulation of defense response"/>
    <property type="evidence" value="ECO:0007669"/>
    <property type="project" value="UniProtKB-ARBA"/>
</dbReference>